<reference evidence="6 7" key="1">
    <citation type="journal article" date="2020" name="BMC Genomics">
        <title>Intraspecific diversification of the crop wild relative Brassica cretica Lam. using demographic model selection.</title>
        <authorList>
            <person name="Kioukis A."/>
            <person name="Michalopoulou V.A."/>
            <person name="Briers L."/>
            <person name="Pirintsos S."/>
            <person name="Studholme D.J."/>
            <person name="Pavlidis P."/>
            <person name="Sarris P.F."/>
        </authorList>
    </citation>
    <scope>NUCLEOTIDE SEQUENCE [LARGE SCALE GENOMIC DNA]</scope>
    <source>
        <strain evidence="7">cv. PFS-1207/04</strain>
    </source>
</reference>
<proteinExistence type="predicted"/>
<dbReference type="InterPro" id="IPR037679">
    <property type="entry name" value="Apc5"/>
</dbReference>
<dbReference type="Proteomes" id="UP000266723">
    <property type="component" value="Unassembled WGS sequence"/>
</dbReference>
<accession>A0ABQ7AIM4</accession>
<protein>
    <recommendedName>
        <fullName evidence="5">Anaphase-promoting complex subunit 5 domain-containing protein</fullName>
    </recommendedName>
</protein>
<dbReference type="CDD" id="cd16270">
    <property type="entry name" value="Apc5_N"/>
    <property type="match status" value="1"/>
</dbReference>
<feature type="domain" description="Anaphase-promoting complex subunit 5" evidence="5">
    <location>
        <begin position="251"/>
        <end position="321"/>
    </location>
</feature>
<dbReference type="PANTHER" id="PTHR12830">
    <property type="entry name" value="ANAPHASE-PROMOTING COMPLEX SUBUNIT 5"/>
    <property type="match status" value="1"/>
</dbReference>
<dbReference type="InterPro" id="IPR026000">
    <property type="entry name" value="Apc5_dom"/>
</dbReference>
<dbReference type="Pfam" id="PF12862">
    <property type="entry name" value="ANAPC5"/>
    <property type="match status" value="1"/>
</dbReference>
<dbReference type="EMBL" id="QGKV02002055">
    <property type="protein sequence ID" value="KAF3497458.1"/>
    <property type="molecule type" value="Genomic_DNA"/>
</dbReference>
<keyword evidence="1" id="KW-0132">Cell division</keyword>
<evidence type="ECO:0000259" key="5">
    <source>
        <dbReference type="Pfam" id="PF12862"/>
    </source>
</evidence>
<keyword evidence="7" id="KW-1185">Reference proteome</keyword>
<evidence type="ECO:0000313" key="7">
    <source>
        <dbReference type="Proteomes" id="UP000266723"/>
    </source>
</evidence>
<keyword evidence="2" id="KW-0498">Mitosis</keyword>
<name>A0ABQ7AIM4_BRACR</name>
<feature type="non-terminal residue" evidence="6">
    <location>
        <position position="1"/>
    </location>
</feature>
<evidence type="ECO:0000256" key="1">
    <source>
        <dbReference type="ARBA" id="ARBA00022618"/>
    </source>
</evidence>
<dbReference type="PANTHER" id="PTHR12830:SF11">
    <property type="entry name" value="ANAPHASE-PROMOTING COMPLEX SUBUNIT 5"/>
    <property type="match status" value="1"/>
</dbReference>
<keyword evidence="4" id="KW-0131">Cell cycle</keyword>
<evidence type="ECO:0000256" key="3">
    <source>
        <dbReference type="ARBA" id="ARBA00022786"/>
    </source>
</evidence>
<evidence type="ECO:0000313" key="6">
    <source>
        <dbReference type="EMBL" id="KAF3497458.1"/>
    </source>
</evidence>
<evidence type="ECO:0000256" key="2">
    <source>
        <dbReference type="ARBA" id="ARBA00022776"/>
    </source>
</evidence>
<gene>
    <name evidence="6" type="ORF">DY000_02058150</name>
</gene>
<organism evidence="6 7">
    <name type="scientific">Brassica cretica</name>
    <name type="common">Mustard</name>
    <dbReference type="NCBI Taxonomy" id="69181"/>
    <lineage>
        <taxon>Eukaryota</taxon>
        <taxon>Viridiplantae</taxon>
        <taxon>Streptophyta</taxon>
        <taxon>Embryophyta</taxon>
        <taxon>Tracheophyta</taxon>
        <taxon>Spermatophyta</taxon>
        <taxon>Magnoliopsida</taxon>
        <taxon>eudicotyledons</taxon>
        <taxon>Gunneridae</taxon>
        <taxon>Pentapetalae</taxon>
        <taxon>rosids</taxon>
        <taxon>malvids</taxon>
        <taxon>Brassicales</taxon>
        <taxon>Brassicaceae</taxon>
        <taxon>Brassiceae</taxon>
        <taxon>Brassica</taxon>
    </lineage>
</organism>
<comment type="caution">
    <text evidence="6">The sequence shown here is derived from an EMBL/GenBank/DDBJ whole genome shotgun (WGS) entry which is preliminary data.</text>
</comment>
<sequence length="538" mass="60000">ELGDDVDAWLTENLTNQFSSLSSPDDLLNFFTDMRGILGSLDSGAVQDDRIVLDHNSNLGMFVRRCILAFNLLSFEGVCHLFSSIEAYCREAHSSSAQYDASNSNLESLTQYDQMDMEIYVMDKATKEMELHRNASGSVSFHLHTPEALFKVTEGIPYYSPIYAQEEFLRISGLLVSRKEKSSTSKFAEATSVASASSSKVEDTRVDESLFLRTNLQIQGFLMEKADAIEASFYSLIFLHLIYAIAMMQVHFLRYLNKLHSDDYFAALDNLLRYFDYSAGTEGFDLVPPSTGCSMHGRYEIGLLCLGMMHFRFGHPNLALEPFLLVKSIRGNLKLAQRICNELGGLASTTIGVDMELKVEASLREARTLLAAKQYSQMAGNAVMGLPYALASISFCQSFNLDLLKASATLTLAELWRGLGSNHSKRALDLLHGAFPMILGHGGLELRARAYIFEANCYLSDPSFSVSTDSDTVWDSLRQASDELQALEYHELTAEALYLMAMVYDKLGRPEEREEAAALFKKHITALEIPQDVEPNMA</sequence>
<keyword evidence="3" id="KW-0833">Ubl conjugation pathway</keyword>
<evidence type="ECO:0000256" key="4">
    <source>
        <dbReference type="ARBA" id="ARBA00023306"/>
    </source>
</evidence>